<dbReference type="InterPro" id="IPR029602">
    <property type="entry name" value="IFT74"/>
</dbReference>
<dbReference type="AlphaFoldDB" id="A0ABD3HMH4"/>
<evidence type="ECO:0000313" key="4">
    <source>
        <dbReference type="Proteomes" id="UP001633002"/>
    </source>
</evidence>
<gene>
    <name evidence="3" type="ORF">R1sor_004967</name>
</gene>
<organism evidence="3 4">
    <name type="scientific">Riccia sorocarpa</name>
    <dbReference type="NCBI Taxonomy" id="122646"/>
    <lineage>
        <taxon>Eukaryota</taxon>
        <taxon>Viridiplantae</taxon>
        <taxon>Streptophyta</taxon>
        <taxon>Embryophyta</taxon>
        <taxon>Marchantiophyta</taxon>
        <taxon>Marchantiopsida</taxon>
        <taxon>Marchantiidae</taxon>
        <taxon>Marchantiales</taxon>
        <taxon>Ricciaceae</taxon>
        <taxon>Riccia</taxon>
    </lineage>
</organism>
<feature type="coiled-coil region" evidence="1">
    <location>
        <begin position="424"/>
        <end position="454"/>
    </location>
</feature>
<dbReference type="PANTHER" id="PTHR31432:SF0">
    <property type="entry name" value="INTRAFLAGELLAR TRANSPORT PROTEIN 74 HOMOLOG"/>
    <property type="match status" value="1"/>
</dbReference>
<feature type="region of interest" description="Disordered" evidence="2">
    <location>
        <begin position="21"/>
        <end position="69"/>
    </location>
</feature>
<keyword evidence="1" id="KW-0175">Coiled coil</keyword>
<comment type="caution">
    <text evidence="3">The sequence shown here is derived from an EMBL/GenBank/DDBJ whole genome shotgun (WGS) entry which is preliminary data.</text>
</comment>
<evidence type="ECO:0000313" key="3">
    <source>
        <dbReference type="EMBL" id="KAL3691316.1"/>
    </source>
</evidence>
<feature type="coiled-coil region" evidence="1">
    <location>
        <begin position="500"/>
        <end position="550"/>
    </location>
</feature>
<sequence length="584" mass="67089">MSSSCGYRDMQAAAAAGILMAGTPQRGHTPVPSYNRPASGPSPSRAGFMSSRSERPFRPRTPGSGSVGLDTTVIVENRPVTHHGMISMRIPAQGPGRRILDKSYYHGKLRSKKQEIQAEIDAMEAEIDRLQKRGPTNLHLEHHQESLLEEVNLLRGQLGDYNTVLEKVASGVEPEQLKESLKIIKVKNDKERRKFDQLISERSKKQREIEQFQKHLSGMEAELERRLDKEADKRDKYLEFKWEREQLTEQVEELQTQSEHLDHCIEPLEQDLMKASPAKQKAVFLEEQYLTAERELHRLKSNISPVVQLSPAQAREAILSQIRKDNAEIARAEEKSLLLEAEIKILEDKLLAAENSVSELKGGRADKFLEMQEKEKKMQLFIDEFETVRREKTEAVRLVKEKIDLLLEHVDSTVSSDRTGMDVSQDIEALSQELEERNLELKQLEDMESKTKKEIISCKQKMACLQSEVEKLSRLDDLRATSDSKCIKLEEEKRLEEANNLSLQVQLKEQTMTLESLQKEVNDSPVHTNLEELNQTLFTIQRGIREAQEDIETRERELNYKPVLENIRIIVAQLNAEIKNRVLH</sequence>
<feature type="coiled-coil region" evidence="1">
    <location>
        <begin position="106"/>
        <end position="133"/>
    </location>
</feature>
<keyword evidence="4" id="KW-1185">Reference proteome</keyword>
<name>A0ABD3HMH4_9MARC</name>
<protein>
    <recommendedName>
        <fullName evidence="5">Intraflagellar transport protein 74 homolog</fullName>
    </recommendedName>
</protein>
<accession>A0ABD3HMH4</accession>
<evidence type="ECO:0000256" key="1">
    <source>
        <dbReference type="SAM" id="Coils"/>
    </source>
</evidence>
<proteinExistence type="predicted"/>
<evidence type="ECO:0008006" key="5">
    <source>
        <dbReference type="Google" id="ProtNLM"/>
    </source>
</evidence>
<dbReference type="PANTHER" id="PTHR31432">
    <property type="entry name" value="INTRAFLAGELLAR TRANSPORT PROTEIN 74 HOMOLOG"/>
    <property type="match status" value="1"/>
</dbReference>
<reference evidence="3 4" key="1">
    <citation type="submission" date="2024-09" db="EMBL/GenBank/DDBJ databases">
        <title>Chromosome-scale assembly of Riccia sorocarpa.</title>
        <authorList>
            <person name="Paukszto L."/>
        </authorList>
    </citation>
    <scope>NUCLEOTIDE SEQUENCE [LARGE SCALE GENOMIC DNA]</scope>
    <source>
        <strain evidence="3">LP-2024</strain>
        <tissue evidence="3">Aerial parts of the thallus</tissue>
    </source>
</reference>
<dbReference type="Proteomes" id="UP001633002">
    <property type="component" value="Unassembled WGS sequence"/>
</dbReference>
<dbReference type="EMBL" id="JBJQOH010000003">
    <property type="protein sequence ID" value="KAL3691316.1"/>
    <property type="molecule type" value="Genomic_DNA"/>
</dbReference>
<feature type="coiled-coil region" evidence="1">
    <location>
        <begin position="188"/>
        <end position="391"/>
    </location>
</feature>
<evidence type="ECO:0000256" key="2">
    <source>
        <dbReference type="SAM" id="MobiDB-lite"/>
    </source>
</evidence>